<reference evidence="1" key="1">
    <citation type="journal article" date="2020" name="Cell">
        <title>Large-Scale Comparative Analyses of Tick Genomes Elucidate Their Genetic Diversity and Vector Capacities.</title>
        <authorList>
            <consortium name="Tick Genome and Microbiome Consortium (TIGMIC)"/>
            <person name="Jia N."/>
            <person name="Wang J."/>
            <person name="Shi W."/>
            <person name="Du L."/>
            <person name="Sun Y."/>
            <person name="Zhan W."/>
            <person name="Jiang J.F."/>
            <person name="Wang Q."/>
            <person name="Zhang B."/>
            <person name="Ji P."/>
            <person name="Bell-Sakyi L."/>
            <person name="Cui X.M."/>
            <person name="Yuan T.T."/>
            <person name="Jiang B.G."/>
            <person name="Yang W.F."/>
            <person name="Lam T.T."/>
            <person name="Chang Q.C."/>
            <person name="Ding S.J."/>
            <person name="Wang X.J."/>
            <person name="Zhu J.G."/>
            <person name="Ruan X.D."/>
            <person name="Zhao L."/>
            <person name="Wei J.T."/>
            <person name="Ye R.Z."/>
            <person name="Que T.C."/>
            <person name="Du C.H."/>
            <person name="Zhou Y.H."/>
            <person name="Cheng J.X."/>
            <person name="Dai P.F."/>
            <person name="Guo W.B."/>
            <person name="Han X.H."/>
            <person name="Huang E.J."/>
            <person name="Li L.F."/>
            <person name="Wei W."/>
            <person name="Gao Y.C."/>
            <person name="Liu J.Z."/>
            <person name="Shao H.Z."/>
            <person name="Wang X."/>
            <person name="Wang C.C."/>
            <person name="Yang T.C."/>
            <person name="Huo Q.B."/>
            <person name="Li W."/>
            <person name="Chen H.Y."/>
            <person name="Chen S.E."/>
            <person name="Zhou L.G."/>
            <person name="Ni X.B."/>
            <person name="Tian J.H."/>
            <person name="Sheng Y."/>
            <person name="Liu T."/>
            <person name="Pan Y.S."/>
            <person name="Xia L.Y."/>
            <person name="Li J."/>
            <person name="Zhao F."/>
            <person name="Cao W.C."/>
        </authorList>
    </citation>
    <scope>NUCLEOTIDE SEQUENCE</scope>
    <source>
        <strain evidence="1">Rsan-2018</strain>
    </source>
</reference>
<reference evidence="1" key="2">
    <citation type="submission" date="2021-09" db="EMBL/GenBank/DDBJ databases">
        <authorList>
            <person name="Jia N."/>
            <person name="Wang J."/>
            <person name="Shi W."/>
            <person name="Du L."/>
            <person name="Sun Y."/>
            <person name="Zhan W."/>
            <person name="Jiang J."/>
            <person name="Wang Q."/>
            <person name="Zhang B."/>
            <person name="Ji P."/>
            <person name="Sakyi L.B."/>
            <person name="Cui X."/>
            <person name="Yuan T."/>
            <person name="Jiang B."/>
            <person name="Yang W."/>
            <person name="Lam T.T.-Y."/>
            <person name="Chang Q."/>
            <person name="Ding S."/>
            <person name="Wang X."/>
            <person name="Zhu J."/>
            <person name="Ruan X."/>
            <person name="Zhao L."/>
            <person name="Wei J."/>
            <person name="Que T."/>
            <person name="Du C."/>
            <person name="Cheng J."/>
            <person name="Dai P."/>
            <person name="Han X."/>
            <person name="Huang E."/>
            <person name="Gao Y."/>
            <person name="Liu J."/>
            <person name="Shao H."/>
            <person name="Ye R."/>
            <person name="Li L."/>
            <person name="Wei W."/>
            <person name="Wang X."/>
            <person name="Wang C."/>
            <person name="Huo Q."/>
            <person name="Li W."/>
            <person name="Guo W."/>
            <person name="Chen H."/>
            <person name="Chen S."/>
            <person name="Zhou L."/>
            <person name="Zhou L."/>
            <person name="Ni X."/>
            <person name="Tian J."/>
            <person name="Zhou Y."/>
            <person name="Sheng Y."/>
            <person name="Liu T."/>
            <person name="Pan Y."/>
            <person name="Xia L."/>
            <person name="Li J."/>
            <person name="Zhao F."/>
            <person name="Cao W."/>
        </authorList>
    </citation>
    <scope>NUCLEOTIDE SEQUENCE</scope>
    <source>
        <strain evidence="1">Rsan-2018</strain>
        <tissue evidence="1">Larvae</tissue>
    </source>
</reference>
<sequence length="118" mass="13327">MPSPVAGRWKRVRRQASLSMLVLAARVVIIGGSMVVTPDFGNLSQIGCFLCEHHDEDRVFEIFHAEYITMKHVKNALLPIRVGLKDGKGRACRKRVIINDKFFYHVASNAVLTHINIE</sequence>
<accession>A0A9D4SVL1</accession>
<organism evidence="1 2">
    <name type="scientific">Rhipicephalus sanguineus</name>
    <name type="common">Brown dog tick</name>
    <name type="synonym">Ixodes sanguineus</name>
    <dbReference type="NCBI Taxonomy" id="34632"/>
    <lineage>
        <taxon>Eukaryota</taxon>
        <taxon>Metazoa</taxon>
        <taxon>Ecdysozoa</taxon>
        <taxon>Arthropoda</taxon>
        <taxon>Chelicerata</taxon>
        <taxon>Arachnida</taxon>
        <taxon>Acari</taxon>
        <taxon>Parasitiformes</taxon>
        <taxon>Ixodida</taxon>
        <taxon>Ixodoidea</taxon>
        <taxon>Ixodidae</taxon>
        <taxon>Rhipicephalinae</taxon>
        <taxon>Rhipicephalus</taxon>
        <taxon>Rhipicephalus</taxon>
    </lineage>
</organism>
<name>A0A9D4SVL1_RHISA</name>
<protein>
    <submittedName>
        <fullName evidence="1">Uncharacterized protein</fullName>
    </submittedName>
</protein>
<keyword evidence="2" id="KW-1185">Reference proteome</keyword>
<proteinExistence type="predicted"/>
<dbReference type="AlphaFoldDB" id="A0A9D4SVL1"/>
<gene>
    <name evidence="1" type="ORF">HPB52_004408</name>
</gene>
<evidence type="ECO:0000313" key="2">
    <source>
        <dbReference type="Proteomes" id="UP000821837"/>
    </source>
</evidence>
<dbReference type="EMBL" id="JABSTV010001251">
    <property type="protein sequence ID" value="KAH7951025.1"/>
    <property type="molecule type" value="Genomic_DNA"/>
</dbReference>
<dbReference type="Proteomes" id="UP000821837">
    <property type="component" value="Chromosome 5"/>
</dbReference>
<evidence type="ECO:0000313" key="1">
    <source>
        <dbReference type="EMBL" id="KAH7951025.1"/>
    </source>
</evidence>
<comment type="caution">
    <text evidence="1">The sequence shown here is derived from an EMBL/GenBank/DDBJ whole genome shotgun (WGS) entry which is preliminary data.</text>
</comment>